<dbReference type="Proteomes" id="UP000289738">
    <property type="component" value="Chromosome A06"/>
</dbReference>
<evidence type="ECO:0008006" key="3">
    <source>
        <dbReference type="Google" id="ProtNLM"/>
    </source>
</evidence>
<gene>
    <name evidence="1" type="ORF">Ahy_A06g026946</name>
</gene>
<proteinExistence type="predicted"/>
<protein>
    <recommendedName>
        <fullName evidence="3">F-box associated domain-containing protein</fullName>
    </recommendedName>
</protein>
<dbReference type="EMBL" id="SDMP01000006">
    <property type="protein sequence ID" value="RYR52018.1"/>
    <property type="molecule type" value="Genomic_DNA"/>
</dbReference>
<keyword evidence="2" id="KW-1185">Reference proteome</keyword>
<sequence length="126" mass="14879">MGALHWIEQFQFFSDTPKGKGKGTILKFRDTLCLMYFNELLISFSRLKRYGVTESWTPIFQYSITRSQLPSCVAYLDRENQEFTIFATPWYDFKVHGKFQMLEHIPTLIPLKKIIIGDNVEVQNIY</sequence>
<evidence type="ECO:0000313" key="1">
    <source>
        <dbReference type="EMBL" id="RYR52018.1"/>
    </source>
</evidence>
<dbReference type="AlphaFoldDB" id="A0A445CM83"/>
<evidence type="ECO:0000313" key="2">
    <source>
        <dbReference type="Proteomes" id="UP000289738"/>
    </source>
</evidence>
<reference evidence="1 2" key="1">
    <citation type="submission" date="2019-01" db="EMBL/GenBank/DDBJ databases">
        <title>Sequencing of cultivated peanut Arachis hypogaea provides insights into genome evolution and oil improvement.</title>
        <authorList>
            <person name="Chen X."/>
        </authorList>
    </citation>
    <scope>NUCLEOTIDE SEQUENCE [LARGE SCALE GENOMIC DNA]</scope>
    <source>
        <strain evidence="2">cv. Fuhuasheng</strain>
        <tissue evidence="1">Leaves</tissue>
    </source>
</reference>
<name>A0A445CM83_ARAHY</name>
<comment type="caution">
    <text evidence="1">The sequence shown here is derived from an EMBL/GenBank/DDBJ whole genome shotgun (WGS) entry which is preliminary data.</text>
</comment>
<organism evidence="1 2">
    <name type="scientific">Arachis hypogaea</name>
    <name type="common">Peanut</name>
    <dbReference type="NCBI Taxonomy" id="3818"/>
    <lineage>
        <taxon>Eukaryota</taxon>
        <taxon>Viridiplantae</taxon>
        <taxon>Streptophyta</taxon>
        <taxon>Embryophyta</taxon>
        <taxon>Tracheophyta</taxon>
        <taxon>Spermatophyta</taxon>
        <taxon>Magnoliopsida</taxon>
        <taxon>eudicotyledons</taxon>
        <taxon>Gunneridae</taxon>
        <taxon>Pentapetalae</taxon>
        <taxon>rosids</taxon>
        <taxon>fabids</taxon>
        <taxon>Fabales</taxon>
        <taxon>Fabaceae</taxon>
        <taxon>Papilionoideae</taxon>
        <taxon>50 kb inversion clade</taxon>
        <taxon>dalbergioids sensu lato</taxon>
        <taxon>Dalbergieae</taxon>
        <taxon>Pterocarpus clade</taxon>
        <taxon>Arachis</taxon>
    </lineage>
</organism>
<accession>A0A445CM83</accession>